<feature type="transmembrane region" description="Helical" evidence="8">
    <location>
        <begin position="769"/>
        <end position="785"/>
    </location>
</feature>
<dbReference type="EMBL" id="LUCM01009234">
    <property type="protein sequence ID" value="KAA0187291.1"/>
    <property type="molecule type" value="Genomic_DNA"/>
</dbReference>
<feature type="region of interest" description="Disordered" evidence="7">
    <location>
        <begin position="394"/>
        <end position="413"/>
    </location>
</feature>
<dbReference type="InterPro" id="IPR043926">
    <property type="entry name" value="ABCG_dom"/>
</dbReference>
<dbReference type="InterPro" id="IPR027417">
    <property type="entry name" value="P-loop_NTPase"/>
</dbReference>
<keyword evidence="4 8" id="KW-0812">Transmembrane</keyword>
<keyword evidence="12" id="KW-1185">Reference proteome</keyword>
<gene>
    <name evidence="11" type="ORF">FBUS_07391</name>
</gene>
<name>A0A8E0RT26_9TREM</name>
<dbReference type="Proteomes" id="UP000728185">
    <property type="component" value="Unassembled WGS sequence"/>
</dbReference>
<feature type="compositionally biased region" description="Polar residues" evidence="7">
    <location>
        <begin position="507"/>
        <end position="518"/>
    </location>
</feature>
<evidence type="ECO:0000313" key="12">
    <source>
        <dbReference type="Proteomes" id="UP000728185"/>
    </source>
</evidence>
<dbReference type="GO" id="GO:0005524">
    <property type="term" value="F:ATP binding"/>
    <property type="evidence" value="ECO:0007669"/>
    <property type="project" value="UniProtKB-KW"/>
</dbReference>
<dbReference type="InterPro" id="IPR003439">
    <property type="entry name" value="ABC_transporter-like_ATP-bd"/>
</dbReference>
<dbReference type="GO" id="GO:0043235">
    <property type="term" value="C:receptor complex"/>
    <property type="evidence" value="ECO:0007669"/>
    <property type="project" value="TreeGrafter"/>
</dbReference>
<keyword evidence="11" id="KW-0067">ATP-binding</keyword>
<comment type="similarity">
    <text evidence="2">Belongs to the ABC transporter superfamily. ABCG family. Eye pigment precursor importer (TC 3.A.1.204) subfamily.</text>
</comment>
<evidence type="ECO:0000256" key="2">
    <source>
        <dbReference type="ARBA" id="ARBA00005814"/>
    </source>
</evidence>
<evidence type="ECO:0000256" key="5">
    <source>
        <dbReference type="ARBA" id="ARBA00022989"/>
    </source>
</evidence>
<dbReference type="GO" id="GO:0042632">
    <property type="term" value="P:cholesterol homeostasis"/>
    <property type="evidence" value="ECO:0007669"/>
    <property type="project" value="TreeGrafter"/>
</dbReference>
<dbReference type="OrthoDB" id="66620at2759"/>
<keyword evidence="6 8" id="KW-0472">Membrane</keyword>
<comment type="caution">
    <text evidence="11">The sequence shown here is derived from an EMBL/GenBank/DDBJ whole genome shotgun (WGS) entry which is preliminary data.</text>
</comment>
<dbReference type="PANTHER" id="PTHR48041:SF71">
    <property type="entry name" value="ATP-BINDING CASSETTE SUB-FAMILY G MEMBER 8"/>
    <property type="match status" value="1"/>
</dbReference>
<comment type="subcellular location">
    <subcellularLocation>
        <location evidence="1">Membrane</location>
        <topology evidence="1">Multi-pass membrane protein</topology>
    </subcellularLocation>
</comment>
<feature type="transmembrane region" description="Helical" evidence="8">
    <location>
        <begin position="629"/>
        <end position="650"/>
    </location>
</feature>
<feature type="region of interest" description="Disordered" evidence="7">
    <location>
        <begin position="496"/>
        <end position="518"/>
    </location>
</feature>
<evidence type="ECO:0000256" key="8">
    <source>
        <dbReference type="SAM" id="Phobius"/>
    </source>
</evidence>
<dbReference type="InterPro" id="IPR013525">
    <property type="entry name" value="ABC2_TM"/>
</dbReference>
<feature type="chain" id="PRO_5034445609" evidence="9">
    <location>
        <begin position="25"/>
        <end position="806"/>
    </location>
</feature>
<evidence type="ECO:0000256" key="7">
    <source>
        <dbReference type="SAM" id="MobiDB-lite"/>
    </source>
</evidence>
<dbReference type="GO" id="GO:0016887">
    <property type="term" value="F:ATP hydrolysis activity"/>
    <property type="evidence" value="ECO:0007669"/>
    <property type="project" value="InterPro"/>
</dbReference>
<evidence type="ECO:0000256" key="3">
    <source>
        <dbReference type="ARBA" id="ARBA00022448"/>
    </source>
</evidence>
<protein>
    <submittedName>
        <fullName evidence="11">ATP-binding cassette sub-family G member 2</fullName>
    </submittedName>
</protein>
<feature type="transmembrane region" description="Helical" evidence="8">
    <location>
        <begin position="704"/>
        <end position="730"/>
    </location>
</feature>
<keyword evidence="9" id="KW-0732">Signal</keyword>
<reference evidence="11" key="1">
    <citation type="submission" date="2019-05" db="EMBL/GenBank/DDBJ databases">
        <title>Annotation for the trematode Fasciolopsis buski.</title>
        <authorList>
            <person name="Choi Y.-J."/>
        </authorList>
    </citation>
    <scope>NUCLEOTIDE SEQUENCE</scope>
    <source>
        <strain evidence="11">HT</strain>
        <tissue evidence="11">Whole worm</tissue>
    </source>
</reference>
<sequence>AYNANPYSAFRVFFVCSLLDVLAGRKDPQNVSGYVLLDGERQPVQVHRQVSGYVVQDNIAVNTLTVRENIAFSAALRLPSSVTSKERKARVTTVIDELGLSAVADRLLGTEYVRGVSGGERKRTCIGIELIKDPSVLYLDEPTTGLDAYTAGSVMKTLKRLASAGRTIVFSIHQPKYSIYRLFDRLTLIANGQMIYHGPAGRAPIDYFGRLGYVLEGYNNPADFFMDTLHGEVPFTETSGEHGEDNGDLADLEVGEFLSPHSPLQADSSSGSSRATVVQRLLSLWKQSELFQSCQQTVNMIARAYEARCIRSRSPSPSVARFSSPVRSNNWSSLAPRSGRALRLGECRVQSAPVCRLLADRLHVHGLSVRSIKQPGRCGLDISLRQLTAHTCSDSDAETLNSPDQSSPVNRSVSYQLDPCSSERLLDEPIESSSHVESIGGQLICDTGYKPATPSDRERSHFLPFYRGCSDQPPRLCLSRSYAACQPIGVRSLLSQPNPGYRRIESDSQSPACGDQHSLTSSMSIYSPHGDAHIVFATSESGVGSRCSITAPTSLRTTRYPATRSWSRSQSPQICLTPNRTWDAARVRSKKSDRKAMCADSPYAASYCQQMIALIGRQCLSMMRDYKSFLSHFVIQFIIALFLGIIYYDLDQSLESGIQNRTGLFFFTCVQLLFINSSMIDAFLRDRVIFKHETSAGFYRVSAYFFSKIISEVLPTKALPALLFLPITYLMAGLRSSLRAFLFWELTLTLLTITASGVSFSVSAMVSDFRIGSMLLSMFFVLMMIHQTGSEKKRRQDWEPPVHYGF</sequence>
<feature type="signal peptide" evidence="9">
    <location>
        <begin position="1"/>
        <end position="24"/>
    </location>
</feature>
<dbReference type="Pfam" id="PF19055">
    <property type="entry name" value="ABC2_membrane_7"/>
    <property type="match status" value="1"/>
</dbReference>
<feature type="domain" description="ABC transporter" evidence="10">
    <location>
        <begin position="1"/>
        <end position="216"/>
    </location>
</feature>
<dbReference type="AlphaFoldDB" id="A0A8E0RT26"/>
<dbReference type="Pfam" id="PF00005">
    <property type="entry name" value="ABC_tran"/>
    <property type="match status" value="1"/>
</dbReference>
<dbReference type="GO" id="GO:0140359">
    <property type="term" value="F:ABC-type transporter activity"/>
    <property type="evidence" value="ECO:0007669"/>
    <property type="project" value="InterPro"/>
</dbReference>
<evidence type="ECO:0000256" key="4">
    <source>
        <dbReference type="ARBA" id="ARBA00022692"/>
    </source>
</evidence>
<dbReference type="GO" id="GO:0005886">
    <property type="term" value="C:plasma membrane"/>
    <property type="evidence" value="ECO:0007669"/>
    <property type="project" value="TreeGrafter"/>
</dbReference>
<feature type="non-terminal residue" evidence="11">
    <location>
        <position position="1"/>
    </location>
</feature>
<evidence type="ECO:0000256" key="6">
    <source>
        <dbReference type="ARBA" id="ARBA00023136"/>
    </source>
</evidence>
<accession>A0A8E0RT26</accession>
<keyword evidence="5 8" id="KW-1133">Transmembrane helix</keyword>
<keyword evidence="11" id="KW-0547">Nucleotide-binding</keyword>
<dbReference type="GO" id="GO:0033344">
    <property type="term" value="P:cholesterol efflux"/>
    <property type="evidence" value="ECO:0007669"/>
    <property type="project" value="TreeGrafter"/>
</dbReference>
<evidence type="ECO:0000259" key="10">
    <source>
        <dbReference type="PROSITE" id="PS50893"/>
    </source>
</evidence>
<evidence type="ECO:0000313" key="11">
    <source>
        <dbReference type="EMBL" id="KAA0187291.1"/>
    </source>
</evidence>
<dbReference type="PROSITE" id="PS50893">
    <property type="entry name" value="ABC_TRANSPORTER_2"/>
    <property type="match status" value="1"/>
</dbReference>
<dbReference type="GO" id="GO:0120020">
    <property type="term" value="F:cholesterol transfer activity"/>
    <property type="evidence" value="ECO:0007669"/>
    <property type="project" value="TreeGrafter"/>
</dbReference>
<dbReference type="PANTHER" id="PTHR48041">
    <property type="entry name" value="ABC TRANSPORTER G FAMILY MEMBER 28"/>
    <property type="match status" value="1"/>
</dbReference>
<dbReference type="InterPro" id="IPR050352">
    <property type="entry name" value="ABCG_transporters"/>
</dbReference>
<evidence type="ECO:0000256" key="9">
    <source>
        <dbReference type="SAM" id="SignalP"/>
    </source>
</evidence>
<dbReference type="SUPFAM" id="SSF52540">
    <property type="entry name" value="P-loop containing nucleoside triphosphate hydrolases"/>
    <property type="match status" value="1"/>
</dbReference>
<organism evidence="11 12">
    <name type="scientific">Fasciolopsis buskii</name>
    <dbReference type="NCBI Taxonomy" id="27845"/>
    <lineage>
        <taxon>Eukaryota</taxon>
        <taxon>Metazoa</taxon>
        <taxon>Spiralia</taxon>
        <taxon>Lophotrochozoa</taxon>
        <taxon>Platyhelminthes</taxon>
        <taxon>Trematoda</taxon>
        <taxon>Digenea</taxon>
        <taxon>Plagiorchiida</taxon>
        <taxon>Echinostomata</taxon>
        <taxon>Echinostomatoidea</taxon>
        <taxon>Fasciolidae</taxon>
        <taxon>Fasciolopsis</taxon>
    </lineage>
</organism>
<keyword evidence="3" id="KW-0813">Transport</keyword>
<dbReference type="Gene3D" id="3.40.50.300">
    <property type="entry name" value="P-loop containing nucleotide triphosphate hydrolases"/>
    <property type="match status" value="1"/>
</dbReference>
<proteinExistence type="inferred from homology"/>
<dbReference type="Pfam" id="PF01061">
    <property type="entry name" value="ABC2_membrane"/>
    <property type="match status" value="1"/>
</dbReference>
<feature type="transmembrane region" description="Helical" evidence="8">
    <location>
        <begin position="662"/>
        <end position="684"/>
    </location>
</feature>
<evidence type="ECO:0000256" key="1">
    <source>
        <dbReference type="ARBA" id="ARBA00004141"/>
    </source>
</evidence>
<feature type="transmembrane region" description="Helical" evidence="8">
    <location>
        <begin position="742"/>
        <end position="763"/>
    </location>
</feature>